<evidence type="ECO:0000256" key="4">
    <source>
        <dbReference type="RuleBase" id="RU000363"/>
    </source>
</evidence>
<protein>
    <submittedName>
        <fullName evidence="5">NAD(P)-dependent dehydrogenase, short-chain alcohol dehydrogenase family</fullName>
    </submittedName>
</protein>
<dbReference type="PANTHER" id="PTHR43490">
    <property type="entry name" value="(+)-NEOMENTHOL DEHYDROGENASE"/>
    <property type="match status" value="1"/>
</dbReference>
<dbReference type="Proteomes" id="UP000198310">
    <property type="component" value="Unassembled WGS sequence"/>
</dbReference>
<dbReference type="RefSeq" id="WP_089334491.1">
    <property type="nucleotide sequence ID" value="NZ_FZNS01000023.1"/>
</dbReference>
<dbReference type="PRINTS" id="PR00080">
    <property type="entry name" value="SDRFAMILY"/>
</dbReference>
<evidence type="ECO:0000256" key="3">
    <source>
        <dbReference type="ARBA" id="ARBA00023002"/>
    </source>
</evidence>
<keyword evidence="3" id="KW-0560">Oxidoreductase</keyword>
<proteinExistence type="inferred from homology"/>
<dbReference type="PRINTS" id="PR00081">
    <property type="entry name" value="GDHRDH"/>
</dbReference>
<sequence length="240" mass="26087">MKYALITGANKGIGYETAHLLLQAGYFVFLGCRNAAAGQQAQQRLHAAGFEHVQALELDVTSDESVRQAVAVVRQRTPHLDALVNNAGIPSRDITQPPSAIALKDFHTLFDTNYFGVVRTTQALLPLLRLAPQPRIVNLSSSLGSLTLQADPTWEYYDIKPVTYCTSKAMVNAWTIMLAHELRDTAFKVNAVNPGQTATDFTGHTGHSPAHAAHVVVKYVLLPVEGPTGQFVSEDGVTPW</sequence>
<evidence type="ECO:0000256" key="2">
    <source>
        <dbReference type="ARBA" id="ARBA00022857"/>
    </source>
</evidence>
<dbReference type="Gene3D" id="3.40.50.720">
    <property type="entry name" value="NAD(P)-binding Rossmann-like Domain"/>
    <property type="match status" value="1"/>
</dbReference>
<dbReference type="InterPro" id="IPR002347">
    <property type="entry name" value="SDR_fam"/>
</dbReference>
<dbReference type="SUPFAM" id="SSF51735">
    <property type="entry name" value="NAD(P)-binding Rossmann-fold domains"/>
    <property type="match status" value="1"/>
</dbReference>
<evidence type="ECO:0000256" key="1">
    <source>
        <dbReference type="ARBA" id="ARBA00006484"/>
    </source>
</evidence>
<dbReference type="EMBL" id="FZNS01000023">
    <property type="protein sequence ID" value="SNS06819.1"/>
    <property type="molecule type" value="Genomic_DNA"/>
</dbReference>
<evidence type="ECO:0000313" key="6">
    <source>
        <dbReference type="Proteomes" id="UP000198310"/>
    </source>
</evidence>
<dbReference type="Pfam" id="PF00106">
    <property type="entry name" value="adh_short"/>
    <property type="match status" value="1"/>
</dbReference>
<reference evidence="6" key="1">
    <citation type="submission" date="2017-06" db="EMBL/GenBank/DDBJ databases">
        <authorList>
            <person name="Varghese N."/>
            <person name="Submissions S."/>
        </authorList>
    </citation>
    <scope>NUCLEOTIDE SEQUENCE [LARGE SCALE GENOMIC DNA]</scope>
    <source>
        <strain evidence="6">DSM 28041</strain>
    </source>
</reference>
<dbReference type="PANTHER" id="PTHR43490:SF99">
    <property type="entry name" value="SHORT-CHAIN DEHYDROGENASE_REDUCTASE"/>
    <property type="match status" value="1"/>
</dbReference>
<comment type="similarity">
    <text evidence="1 4">Belongs to the short-chain dehydrogenases/reductases (SDR) family.</text>
</comment>
<dbReference type="GO" id="GO:0016491">
    <property type="term" value="F:oxidoreductase activity"/>
    <property type="evidence" value="ECO:0007669"/>
    <property type="project" value="UniProtKB-KW"/>
</dbReference>
<name>A0A239BGF0_9BACT</name>
<organism evidence="5 6">
    <name type="scientific">Hymenobacter mucosus</name>
    <dbReference type="NCBI Taxonomy" id="1411120"/>
    <lineage>
        <taxon>Bacteria</taxon>
        <taxon>Pseudomonadati</taxon>
        <taxon>Bacteroidota</taxon>
        <taxon>Cytophagia</taxon>
        <taxon>Cytophagales</taxon>
        <taxon>Hymenobacteraceae</taxon>
        <taxon>Hymenobacter</taxon>
    </lineage>
</organism>
<evidence type="ECO:0000313" key="5">
    <source>
        <dbReference type="EMBL" id="SNS06819.1"/>
    </source>
</evidence>
<dbReference type="PROSITE" id="PS51257">
    <property type="entry name" value="PROKAR_LIPOPROTEIN"/>
    <property type="match status" value="1"/>
</dbReference>
<dbReference type="InterPro" id="IPR036291">
    <property type="entry name" value="NAD(P)-bd_dom_sf"/>
</dbReference>
<gene>
    <name evidence="5" type="ORF">SAMN06269173_12321</name>
</gene>
<dbReference type="AlphaFoldDB" id="A0A239BGF0"/>
<keyword evidence="2" id="KW-0521">NADP</keyword>
<accession>A0A239BGF0</accession>
<keyword evidence="6" id="KW-1185">Reference proteome</keyword>